<keyword evidence="2" id="KW-1185">Reference proteome</keyword>
<reference evidence="1" key="1">
    <citation type="submission" date="2022-03" db="EMBL/GenBank/DDBJ databases">
        <title>Genomic analyses of argali, domestic sheep and their hybrids provide insights into chromosomal evolution, heterosis and genetic basis of agronomic traits.</title>
        <authorList>
            <person name="Li M."/>
        </authorList>
    </citation>
    <scope>NUCLEOTIDE SEQUENCE</scope>
    <source>
        <strain evidence="1">F1 hybrid</strain>
    </source>
</reference>
<sequence length="116" mass="12962">MKTPVELAISQMQTLHIQHRCGGSHQIKVRPSQVEETLFGSPAGTWPIPPDFDTPWRKKASRTKRVETGVSQASGAKGSYEYTSSSSSTPTLTPRENKYRLIRQTPSYCDESLFGF</sequence>
<name>A0ACB9V2Y5_9CETA</name>
<proteinExistence type="predicted"/>
<dbReference type="Proteomes" id="UP001057279">
    <property type="component" value="Linkage Group LG06"/>
</dbReference>
<evidence type="ECO:0000313" key="1">
    <source>
        <dbReference type="EMBL" id="KAI4584127.1"/>
    </source>
</evidence>
<accession>A0ACB9V2Y5</accession>
<comment type="caution">
    <text evidence="1">The sequence shown here is derived from an EMBL/GenBank/DDBJ whole genome shotgun (WGS) entry which is preliminary data.</text>
</comment>
<gene>
    <name evidence="1" type="ORF">MJG53_007406</name>
</gene>
<protein>
    <submittedName>
        <fullName evidence="1">Uncharacterized protein</fullName>
    </submittedName>
</protein>
<dbReference type="EMBL" id="CM043031">
    <property type="protein sequence ID" value="KAI4584127.1"/>
    <property type="molecule type" value="Genomic_DNA"/>
</dbReference>
<organism evidence="1 2">
    <name type="scientific">Ovis ammon polii x Ovis aries</name>
    <dbReference type="NCBI Taxonomy" id="2918886"/>
    <lineage>
        <taxon>Eukaryota</taxon>
        <taxon>Metazoa</taxon>
        <taxon>Chordata</taxon>
        <taxon>Craniata</taxon>
        <taxon>Vertebrata</taxon>
        <taxon>Euteleostomi</taxon>
        <taxon>Mammalia</taxon>
        <taxon>Eutheria</taxon>
        <taxon>Laurasiatheria</taxon>
        <taxon>Artiodactyla</taxon>
        <taxon>Ruminantia</taxon>
        <taxon>Pecora</taxon>
        <taxon>Bovidae</taxon>
        <taxon>Caprinae</taxon>
        <taxon>Ovis</taxon>
    </lineage>
</organism>
<evidence type="ECO:0000313" key="2">
    <source>
        <dbReference type="Proteomes" id="UP001057279"/>
    </source>
</evidence>